<dbReference type="InterPro" id="IPR007083">
    <property type="entry name" value="RNA_pol_Rpb1_4"/>
</dbReference>
<sequence>MSILLRPNYTDRVLVNISTKEKGFLKKLAPPEAPWMCPNDGYIVIRNSDVCCGTITKSTITGGKNGILYFVIRSYTNHDAAVRMSRIAKLTTRFLRDRGFSIGIEDVTPSKRLLALKKSTLQLSYDKCDDLIREYEAGTLQPKPGCTALQTLEAVINGELSRIREQMGTTCIEELHWTNSPGIMAKCGSKGSTINISQMVACVGQQTINGGRVADGFLNRALPHFEPFDRTPSAKGFVANSFFSGLTPSEFFFHTMAGREGLIDTAVKTAETGYMQRRLVKALEDLVVSYDTTVRDSRNNIVQ</sequence>
<dbReference type="InterPro" id="IPR038120">
    <property type="entry name" value="Rpb1_funnel_sf"/>
</dbReference>
<keyword evidence="12" id="KW-1185">Reference proteome</keyword>
<name>A0A9K3GPY2_9EUKA</name>
<evidence type="ECO:0000256" key="1">
    <source>
        <dbReference type="ARBA" id="ARBA00012418"/>
    </source>
</evidence>
<dbReference type="AlphaFoldDB" id="A0A9K3GPY2"/>
<evidence type="ECO:0000259" key="10">
    <source>
        <dbReference type="Pfam" id="PF05000"/>
    </source>
</evidence>
<dbReference type="Gene3D" id="1.10.132.30">
    <property type="match status" value="1"/>
</dbReference>
<evidence type="ECO:0000256" key="3">
    <source>
        <dbReference type="ARBA" id="ARBA00022679"/>
    </source>
</evidence>
<dbReference type="OrthoDB" id="270392at2759"/>
<dbReference type="InterPro" id="IPR007081">
    <property type="entry name" value="RNA_pol_Rpb1_5"/>
</dbReference>
<dbReference type="SUPFAM" id="SSF64484">
    <property type="entry name" value="beta and beta-prime subunits of DNA dependent RNA-polymerase"/>
    <property type="match status" value="1"/>
</dbReference>
<dbReference type="GO" id="GO:0000428">
    <property type="term" value="C:DNA-directed RNA polymerase complex"/>
    <property type="evidence" value="ECO:0007669"/>
    <property type="project" value="UniProtKB-KW"/>
</dbReference>
<proteinExistence type="predicted"/>
<evidence type="ECO:0000259" key="8">
    <source>
        <dbReference type="Pfam" id="PF04983"/>
    </source>
</evidence>
<feature type="non-terminal residue" evidence="11">
    <location>
        <position position="1"/>
    </location>
</feature>
<evidence type="ECO:0000313" key="11">
    <source>
        <dbReference type="EMBL" id="GIQ90390.1"/>
    </source>
</evidence>
<dbReference type="Proteomes" id="UP000265618">
    <property type="component" value="Unassembled WGS sequence"/>
</dbReference>
<dbReference type="InterPro" id="IPR042102">
    <property type="entry name" value="RNA_pol_Rpb1_3_sf"/>
</dbReference>
<dbReference type="EC" id="2.7.7.6" evidence="1"/>
<evidence type="ECO:0000259" key="9">
    <source>
        <dbReference type="Pfam" id="PF04998"/>
    </source>
</evidence>
<dbReference type="Pfam" id="PF05000">
    <property type="entry name" value="RNA_pol_Rpb1_4"/>
    <property type="match status" value="1"/>
</dbReference>
<dbReference type="EMBL" id="BDIP01006123">
    <property type="protein sequence ID" value="GIQ90390.1"/>
    <property type="molecule type" value="Genomic_DNA"/>
</dbReference>
<evidence type="ECO:0000256" key="4">
    <source>
        <dbReference type="ARBA" id="ARBA00022695"/>
    </source>
</evidence>
<keyword evidence="3" id="KW-0808">Transferase</keyword>
<dbReference type="InterPro" id="IPR015700">
    <property type="entry name" value="RPC1"/>
</dbReference>
<dbReference type="FunFam" id="1.10.132.30:FF:000001">
    <property type="entry name" value="DNA-directed RNA polymerase subunit"/>
    <property type="match status" value="1"/>
</dbReference>
<dbReference type="Gene3D" id="6.10.250.2940">
    <property type="match status" value="1"/>
</dbReference>
<feature type="domain" description="RNA polymerase Rpb1" evidence="10">
    <location>
        <begin position="132"/>
        <end position="238"/>
    </location>
</feature>
<evidence type="ECO:0000256" key="2">
    <source>
        <dbReference type="ARBA" id="ARBA00022478"/>
    </source>
</evidence>
<keyword evidence="5" id="KW-0479">Metal-binding</keyword>
<evidence type="ECO:0000313" key="12">
    <source>
        <dbReference type="Proteomes" id="UP000265618"/>
    </source>
</evidence>
<dbReference type="GO" id="GO:0003677">
    <property type="term" value="F:DNA binding"/>
    <property type="evidence" value="ECO:0007669"/>
    <property type="project" value="InterPro"/>
</dbReference>
<keyword evidence="6" id="KW-0862">Zinc</keyword>
<comment type="caution">
    <text evidence="11">The sequence shown here is derived from an EMBL/GenBank/DDBJ whole genome shotgun (WGS) entry which is preliminary data.</text>
</comment>
<dbReference type="Pfam" id="PF04998">
    <property type="entry name" value="RNA_pol_Rpb1_5"/>
    <property type="match status" value="1"/>
</dbReference>
<dbReference type="Gene3D" id="1.10.274.100">
    <property type="entry name" value="RNA polymerase Rpb1, domain 3"/>
    <property type="match status" value="1"/>
</dbReference>
<dbReference type="GO" id="GO:0003899">
    <property type="term" value="F:DNA-directed RNA polymerase activity"/>
    <property type="evidence" value="ECO:0007669"/>
    <property type="project" value="UniProtKB-EC"/>
</dbReference>
<dbReference type="PANTHER" id="PTHR48446:SF1">
    <property type="entry name" value="DNA-DIRECTED RNA POLYMERASE SUBUNIT BETA' N-TERMINAL SECTION"/>
    <property type="match status" value="1"/>
</dbReference>
<keyword evidence="4" id="KW-0548">Nucleotidyltransferase</keyword>
<feature type="domain" description="RNA polymerase Rpb1" evidence="8">
    <location>
        <begin position="27"/>
        <end position="107"/>
    </location>
</feature>
<protein>
    <recommendedName>
        <fullName evidence="1">DNA-directed RNA polymerase</fullName>
        <ecNumber evidence="1">2.7.7.6</ecNumber>
    </recommendedName>
</protein>
<gene>
    <name evidence="11" type="ORF">KIPB_013172</name>
</gene>
<accession>A0A9K3GPY2</accession>
<evidence type="ECO:0000256" key="6">
    <source>
        <dbReference type="ARBA" id="ARBA00022833"/>
    </source>
</evidence>
<feature type="domain" description="RNA polymerase Rpb1" evidence="9">
    <location>
        <begin position="245"/>
        <end position="303"/>
    </location>
</feature>
<keyword evidence="7" id="KW-0804">Transcription</keyword>
<evidence type="ECO:0000256" key="5">
    <source>
        <dbReference type="ARBA" id="ARBA00022723"/>
    </source>
</evidence>
<reference evidence="11 12" key="1">
    <citation type="journal article" date="2018" name="PLoS ONE">
        <title>The draft genome of Kipferlia bialata reveals reductive genome evolution in fornicate parasites.</title>
        <authorList>
            <person name="Tanifuji G."/>
            <person name="Takabayashi S."/>
            <person name="Kume K."/>
            <person name="Takagi M."/>
            <person name="Nakayama T."/>
            <person name="Kamikawa R."/>
            <person name="Inagaki Y."/>
            <person name="Hashimoto T."/>
        </authorList>
    </citation>
    <scope>NUCLEOTIDE SEQUENCE [LARGE SCALE GENOMIC DNA]</scope>
    <source>
        <strain evidence="11">NY0173</strain>
    </source>
</reference>
<keyword evidence="2" id="KW-0240">DNA-directed RNA polymerase</keyword>
<dbReference type="InterPro" id="IPR007066">
    <property type="entry name" value="RNA_pol_Rpb1_3"/>
</dbReference>
<dbReference type="Pfam" id="PF04983">
    <property type="entry name" value="RNA_pol_Rpb1_3"/>
    <property type="match status" value="1"/>
</dbReference>
<organism evidence="11 12">
    <name type="scientific">Kipferlia bialata</name>
    <dbReference type="NCBI Taxonomy" id="797122"/>
    <lineage>
        <taxon>Eukaryota</taxon>
        <taxon>Metamonada</taxon>
        <taxon>Carpediemonas-like organisms</taxon>
        <taxon>Kipferlia</taxon>
    </lineage>
</organism>
<dbReference type="PANTHER" id="PTHR48446">
    <property type="entry name" value="DNA-DIRECTED RNA POLYMERASE SUBUNIT BETA' N-TERMINAL SECTION"/>
    <property type="match status" value="1"/>
</dbReference>
<dbReference type="GO" id="GO:0006351">
    <property type="term" value="P:DNA-templated transcription"/>
    <property type="evidence" value="ECO:0007669"/>
    <property type="project" value="InterPro"/>
</dbReference>
<dbReference type="GO" id="GO:0046872">
    <property type="term" value="F:metal ion binding"/>
    <property type="evidence" value="ECO:0007669"/>
    <property type="project" value="UniProtKB-KW"/>
</dbReference>
<evidence type="ECO:0000256" key="7">
    <source>
        <dbReference type="ARBA" id="ARBA00023163"/>
    </source>
</evidence>